<protein>
    <submittedName>
        <fullName evidence="1">Uncharacterized protein</fullName>
    </submittedName>
</protein>
<gene>
    <name evidence="1" type="ORF">MSZNOR_4659</name>
</gene>
<proteinExistence type="predicted"/>
<keyword evidence="2" id="KW-1185">Reference proteome</keyword>
<accession>A0ABM9I8M0</accession>
<dbReference type="EMBL" id="OX458333">
    <property type="protein sequence ID" value="CAI8960956.1"/>
    <property type="molecule type" value="Genomic_DNA"/>
</dbReference>
<dbReference type="RefSeq" id="WP_156912694.1">
    <property type="nucleotide sequence ID" value="NZ_OX458333.1"/>
</dbReference>
<evidence type="ECO:0000313" key="2">
    <source>
        <dbReference type="Proteomes" id="UP001162030"/>
    </source>
</evidence>
<organism evidence="1 2">
    <name type="scientific">Methylocaldum szegediense</name>
    <dbReference type="NCBI Taxonomy" id="73780"/>
    <lineage>
        <taxon>Bacteria</taxon>
        <taxon>Pseudomonadati</taxon>
        <taxon>Pseudomonadota</taxon>
        <taxon>Gammaproteobacteria</taxon>
        <taxon>Methylococcales</taxon>
        <taxon>Methylococcaceae</taxon>
        <taxon>Methylocaldum</taxon>
    </lineage>
</organism>
<sequence length="52" mass="5718">MVEIRDAGDHLEIYPLPADPVAAFRGSLKSETSLADGLIREHRPEVSRDETG</sequence>
<reference evidence="1 2" key="1">
    <citation type="submission" date="2023-03" db="EMBL/GenBank/DDBJ databases">
        <authorList>
            <person name="Pearce D."/>
        </authorList>
    </citation>
    <scope>NUCLEOTIDE SEQUENCE [LARGE SCALE GENOMIC DNA]</scope>
    <source>
        <strain evidence="1">Msz</strain>
    </source>
</reference>
<dbReference type="Proteomes" id="UP001162030">
    <property type="component" value="Chromosome"/>
</dbReference>
<name>A0ABM9I8M0_9GAMM</name>
<evidence type="ECO:0000313" key="1">
    <source>
        <dbReference type="EMBL" id="CAI8960956.1"/>
    </source>
</evidence>